<dbReference type="PROSITE" id="PS50975">
    <property type="entry name" value="ATP_GRASP"/>
    <property type="match status" value="1"/>
</dbReference>
<dbReference type="GO" id="GO:0016874">
    <property type="term" value="F:ligase activity"/>
    <property type="evidence" value="ECO:0007669"/>
    <property type="project" value="UniProtKB-KW"/>
</dbReference>
<keyword evidence="7" id="KW-1185">Reference proteome</keyword>
<accession>A0A5B9D7U3</accession>
<dbReference type="PANTHER" id="PTHR43585">
    <property type="entry name" value="FUMIPYRROLE BIOSYNTHESIS PROTEIN C"/>
    <property type="match status" value="1"/>
</dbReference>
<name>A0A5B9D7U3_9ARCH</name>
<dbReference type="SUPFAM" id="SSF56059">
    <property type="entry name" value="Glutathione synthetase ATP-binding domain-like"/>
    <property type="match status" value="1"/>
</dbReference>
<reference evidence="6 7" key="2">
    <citation type="journal article" date="2024" name="Int. J. Syst. Evol. Microbiol.">
        <title>Promethearchaeum syntrophicum gen. nov., sp. nov., an anaerobic, obligately syntrophic archaeon, the first isolate of the lineage 'Asgard' archaea, and proposal of the new archaeal phylum Promethearchaeota phyl. nov. and kingdom Promethearchaeati regn. nov.</title>
        <authorList>
            <person name="Imachi H."/>
            <person name="Nobu M.K."/>
            <person name="Kato S."/>
            <person name="Takaki Y."/>
            <person name="Miyazaki M."/>
            <person name="Miyata M."/>
            <person name="Ogawara M."/>
            <person name="Saito Y."/>
            <person name="Sakai S."/>
            <person name="Tahara Y.O."/>
            <person name="Takano Y."/>
            <person name="Tasumi E."/>
            <person name="Uematsu K."/>
            <person name="Yoshimura T."/>
            <person name="Itoh T."/>
            <person name="Ohkuma M."/>
            <person name="Takai K."/>
        </authorList>
    </citation>
    <scope>NUCLEOTIDE SEQUENCE [LARGE SCALE GENOMIC DNA]</scope>
    <source>
        <strain evidence="6 7">MK-D1</strain>
    </source>
</reference>
<evidence type="ECO:0000256" key="1">
    <source>
        <dbReference type="ARBA" id="ARBA00022598"/>
    </source>
</evidence>
<dbReference type="KEGG" id="psyt:DSAG12_00936"/>
<proteinExistence type="predicted"/>
<dbReference type="OrthoDB" id="135054at2157"/>
<keyword evidence="1" id="KW-0436">Ligase</keyword>
<dbReference type="Gene3D" id="3.30.470.20">
    <property type="entry name" value="ATP-grasp fold, B domain"/>
    <property type="match status" value="1"/>
</dbReference>
<dbReference type="GO" id="GO:0046872">
    <property type="term" value="F:metal ion binding"/>
    <property type="evidence" value="ECO:0007669"/>
    <property type="project" value="InterPro"/>
</dbReference>
<dbReference type="Pfam" id="PF13535">
    <property type="entry name" value="ATP-grasp_4"/>
    <property type="match status" value="1"/>
</dbReference>
<evidence type="ECO:0000313" key="7">
    <source>
        <dbReference type="Proteomes" id="UP000321408"/>
    </source>
</evidence>
<dbReference type="InterPro" id="IPR011761">
    <property type="entry name" value="ATP-grasp"/>
</dbReference>
<gene>
    <name evidence="6" type="ORF">DSAG12_00936</name>
</gene>
<feature type="domain" description="ATP-grasp" evidence="5">
    <location>
        <begin position="89"/>
        <end position="299"/>
    </location>
</feature>
<evidence type="ECO:0000256" key="4">
    <source>
        <dbReference type="PROSITE-ProRule" id="PRU00409"/>
    </source>
</evidence>
<dbReference type="InterPro" id="IPR052032">
    <property type="entry name" value="ATP-dep_AA_Ligase"/>
</dbReference>
<dbReference type="Proteomes" id="UP000321408">
    <property type="component" value="Chromosome"/>
</dbReference>
<evidence type="ECO:0000256" key="2">
    <source>
        <dbReference type="ARBA" id="ARBA00022741"/>
    </source>
</evidence>
<evidence type="ECO:0000256" key="3">
    <source>
        <dbReference type="ARBA" id="ARBA00022840"/>
    </source>
</evidence>
<reference evidence="6 7" key="1">
    <citation type="journal article" date="2020" name="Nature">
        <title>Isolation of an archaeon at the prokaryote-eukaryote interface.</title>
        <authorList>
            <person name="Imachi H."/>
            <person name="Nobu M.K."/>
            <person name="Nakahara N."/>
            <person name="Morono Y."/>
            <person name="Ogawara M."/>
            <person name="Takaki Y."/>
            <person name="Takano Y."/>
            <person name="Uematsu K."/>
            <person name="Ikuta T."/>
            <person name="Ito M."/>
            <person name="Matsui Y."/>
            <person name="Miyazaki M."/>
            <person name="Murata K."/>
            <person name="Saito Y."/>
            <person name="Sakai S."/>
            <person name="Song C."/>
            <person name="Tasumi E."/>
            <person name="Yamanaka Y."/>
            <person name="Yamaguchi T."/>
            <person name="Kamagata Y."/>
            <person name="Tamaki H."/>
            <person name="Takai K."/>
        </authorList>
    </citation>
    <scope>NUCLEOTIDE SEQUENCE [LARGE SCALE GENOMIC DNA]</scope>
    <source>
        <strain evidence="6 7">MK-D1</strain>
    </source>
</reference>
<dbReference type="PANTHER" id="PTHR43585:SF2">
    <property type="entry name" value="ATP-GRASP ENZYME FSQD"/>
    <property type="match status" value="1"/>
</dbReference>
<keyword evidence="2 4" id="KW-0547">Nucleotide-binding</keyword>
<sequence>MMILDKPYVSKFLEDSLIEMQIPVLKNKALEELNLSSKILTIDEEEFIKRVKNSQIPHIFSNSENSINWIKENLSFTDLPNKISIFKDKVEFRKIMKPFYPNYYFQKVNFNELGKIDVSKMQFPFIIKPAVGFFSLGVYLIKNLEEWPKIIKFIQRDMNNINKIFPIEVIDSSSFIIEENIEGEEYAVDVYFNSNGRPVILNILKHYFASPEDTSDRLYITSKNIIEESREIFLETLEKISQATQIRNFPMHIEFRVDENNNIGIIEANPMRFAGLCVTDLAYYAWRTNNYKLFFEQEAPDWNQILKDKEGKIFAMIVGNIPADINLRDIKSVDYEKFAKKFKKPLDIRKINYHEFPLFAIAFAEFDENNLAEMNEFLNDDFKDIISL</sequence>
<dbReference type="GO" id="GO:0005524">
    <property type="term" value="F:ATP binding"/>
    <property type="evidence" value="ECO:0007669"/>
    <property type="project" value="UniProtKB-UniRule"/>
</dbReference>
<dbReference type="GeneID" id="41328934"/>
<dbReference type="RefSeq" id="WP_147662037.1">
    <property type="nucleotide sequence ID" value="NZ_CP042905.2"/>
</dbReference>
<keyword evidence="3 4" id="KW-0067">ATP-binding</keyword>
<protein>
    <submittedName>
        <fullName evidence="6">ATP-grasp domain-containing protein</fullName>
    </submittedName>
</protein>
<dbReference type="EMBL" id="CP042905">
    <property type="protein sequence ID" value="QEE15113.1"/>
    <property type="molecule type" value="Genomic_DNA"/>
</dbReference>
<evidence type="ECO:0000313" key="6">
    <source>
        <dbReference type="EMBL" id="QEE15113.1"/>
    </source>
</evidence>
<organism evidence="6 7">
    <name type="scientific">Promethearchaeum syntrophicum</name>
    <dbReference type="NCBI Taxonomy" id="2594042"/>
    <lineage>
        <taxon>Archaea</taxon>
        <taxon>Promethearchaeati</taxon>
        <taxon>Promethearchaeota</taxon>
        <taxon>Promethearchaeia</taxon>
        <taxon>Promethearchaeales</taxon>
        <taxon>Promethearchaeaceae</taxon>
        <taxon>Promethearchaeum</taxon>
    </lineage>
</organism>
<evidence type="ECO:0000259" key="5">
    <source>
        <dbReference type="PROSITE" id="PS50975"/>
    </source>
</evidence>
<dbReference type="AlphaFoldDB" id="A0A5B9D7U3"/>